<accession>A0A182S0B9</accession>
<name>A0A182S0B9_ANOFN</name>
<evidence type="ECO:0008006" key="3">
    <source>
        <dbReference type="Google" id="ProtNLM"/>
    </source>
</evidence>
<dbReference type="STRING" id="62324.A0A182S0B9"/>
<dbReference type="EnsemblMetazoa" id="AFUN012002-RA">
    <property type="protein sequence ID" value="AFUN012002-PA"/>
    <property type="gene ID" value="AFUN012002"/>
</dbReference>
<feature type="compositionally biased region" description="Polar residues" evidence="1">
    <location>
        <begin position="14"/>
        <end position="27"/>
    </location>
</feature>
<dbReference type="VEuPathDB" id="VectorBase:AFUN012002"/>
<protein>
    <recommendedName>
        <fullName evidence="3">PiggyBac transposable element-derived protein domain-containing protein</fullName>
    </recommendedName>
</protein>
<organism evidence="2">
    <name type="scientific">Anopheles funestus</name>
    <name type="common">African malaria mosquito</name>
    <dbReference type="NCBI Taxonomy" id="62324"/>
    <lineage>
        <taxon>Eukaryota</taxon>
        <taxon>Metazoa</taxon>
        <taxon>Ecdysozoa</taxon>
        <taxon>Arthropoda</taxon>
        <taxon>Hexapoda</taxon>
        <taxon>Insecta</taxon>
        <taxon>Pterygota</taxon>
        <taxon>Neoptera</taxon>
        <taxon>Endopterygota</taxon>
        <taxon>Diptera</taxon>
        <taxon>Nematocera</taxon>
        <taxon>Culicoidea</taxon>
        <taxon>Culicidae</taxon>
        <taxon>Anophelinae</taxon>
        <taxon>Anopheles</taxon>
    </lineage>
</organism>
<dbReference type="VEuPathDB" id="VectorBase:AFUN2_009331"/>
<dbReference type="PANTHER" id="PTHR33053">
    <property type="entry name" value="PROTEIN, PUTATIVE-RELATED"/>
    <property type="match status" value="1"/>
</dbReference>
<feature type="region of interest" description="Disordered" evidence="1">
    <location>
        <begin position="1"/>
        <end position="51"/>
    </location>
</feature>
<feature type="compositionally biased region" description="Acidic residues" evidence="1">
    <location>
        <begin position="41"/>
        <end position="50"/>
    </location>
</feature>
<evidence type="ECO:0000313" key="2">
    <source>
        <dbReference type="EnsemblMetazoa" id="AFUN012002-PA"/>
    </source>
</evidence>
<sequence>MKIDPSEKDEQEAGPSQTNPEELSSNSVEDEACVPDPNLNQDEEDIEELIDYTYADDSSSEDGDPDTNDSDAVFPNIENMPLIDGICCWALSTNAPHSSVNIILKLFKKANVKVALNAKTLLRTKRNPSSEITEIGGGQMWYRGTGKCLLNYFRFNKISTNELLLTMSFDGLPLHNSSKMEFWPILFTIYELPQAPVMTVAIYCGAGKPTSVEDYPRPMVEELNNLMTHGITINGEHVIVKLRVIVADTPARCFIKGKLLL</sequence>
<proteinExistence type="predicted"/>
<evidence type="ECO:0000256" key="1">
    <source>
        <dbReference type="SAM" id="MobiDB-lite"/>
    </source>
</evidence>
<reference evidence="2" key="1">
    <citation type="submission" date="2020-05" db="UniProtKB">
        <authorList>
            <consortium name="EnsemblMetazoa"/>
        </authorList>
    </citation>
    <scope>IDENTIFICATION</scope>
    <source>
        <strain evidence="2">FUMOZ</strain>
    </source>
</reference>
<dbReference type="AlphaFoldDB" id="A0A182S0B9"/>